<sequence>MHLKVFAPILTGVAFVCFPVVSLSAGIGLQPELSLSLLQAHQIPRHPIQLRTPPTFNEESSKPWDPLPPNWFLGNWFITYSNQELYHIFRNFIWTLTRPCADDACYSLEAAHLADLASFQLVNDTQKPNATYFGYSLDTAIADGGDGAYHSVPTGSLAPQNNTYEVISWGYDSEGVGFVVVYETPAASETAASLDIFSRAPSGPTNDTLDAIQTGIQKLGNKKLIDLLKDVTRTPQDGGRKNDPWPSCNATCRTNDYHLYLRRSGQQTEKLVGALFQLLASPDANETIQFIIRTNIRVLRELQGVCHDQCKAVKTRALNVIHMDGKYNGEKNKARVQKFVEEFCGAAEEQKSWVHILGFEIGVSEIALKRLGIANEAAALVEKQKAQNISEEEIENLEALFIEFQSWRGVLIRWVLQLNKMTGNCDFLRRHRNELWDIVDRDLEG</sequence>
<evidence type="ECO:0000313" key="1">
    <source>
        <dbReference type="EMBL" id="KIW30520.1"/>
    </source>
</evidence>
<dbReference type="HOGENOM" id="CLU_615387_0_0_1"/>
<proteinExistence type="predicted"/>
<dbReference type="AlphaFoldDB" id="A0A0D2CKG0"/>
<dbReference type="GeneID" id="27345453"/>
<dbReference type="VEuPathDB" id="FungiDB:PV07_06259"/>
<evidence type="ECO:0000313" key="2">
    <source>
        <dbReference type="Proteomes" id="UP000054466"/>
    </source>
</evidence>
<organism evidence="1 2">
    <name type="scientific">Cladophialophora immunda</name>
    <dbReference type="NCBI Taxonomy" id="569365"/>
    <lineage>
        <taxon>Eukaryota</taxon>
        <taxon>Fungi</taxon>
        <taxon>Dikarya</taxon>
        <taxon>Ascomycota</taxon>
        <taxon>Pezizomycotina</taxon>
        <taxon>Eurotiomycetes</taxon>
        <taxon>Chaetothyriomycetidae</taxon>
        <taxon>Chaetothyriales</taxon>
        <taxon>Herpotrichiellaceae</taxon>
        <taxon>Cladophialophora</taxon>
    </lineage>
</organism>
<dbReference type="Proteomes" id="UP000054466">
    <property type="component" value="Unassembled WGS sequence"/>
</dbReference>
<keyword evidence="2" id="KW-1185">Reference proteome</keyword>
<accession>A0A0D2CKG0</accession>
<name>A0A0D2CKG0_9EURO</name>
<dbReference type="RefSeq" id="XP_016250736.1">
    <property type="nucleotide sequence ID" value="XM_016393217.1"/>
</dbReference>
<protein>
    <submittedName>
        <fullName evidence="1">Uncharacterized protein</fullName>
    </submittedName>
</protein>
<reference evidence="1 2" key="1">
    <citation type="submission" date="2015-01" db="EMBL/GenBank/DDBJ databases">
        <title>The Genome Sequence of Cladophialophora immunda CBS83496.</title>
        <authorList>
            <consortium name="The Broad Institute Genomics Platform"/>
            <person name="Cuomo C."/>
            <person name="de Hoog S."/>
            <person name="Gorbushina A."/>
            <person name="Stielow B."/>
            <person name="Teixiera M."/>
            <person name="Abouelleil A."/>
            <person name="Chapman S.B."/>
            <person name="Priest M."/>
            <person name="Young S.K."/>
            <person name="Wortman J."/>
            <person name="Nusbaum C."/>
            <person name="Birren B."/>
        </authorList>
    </citation>
    <scope>NUCLEOTIDE SEQUENCE [LARGE SCALE GENOMIC DNA]</scope>
    <source>
        <strain evidence="1 2">CBS 83496</strain>
    </source>
</reference>
<dbReference type="OrthoDB" id="4821403at2759"/>
<dbReference type="EMBL" id="KN847042">
    <property type="protein sequence ID" value="KIW30520.1"/>
    <property type="molecule type" value="Genomic_DNA"/>
</dbReference>
<gene>
    <name evidence="1" type="ORF">PV07_06259</name>
</gene>